<dbReference type="InterPro" id="IPR028357">
    <property type="entry name" value="UDPglc_DH_bac"/>
</dbReference>
<evidence type="ECO:0000256" key="1">
    <source>
        <dbReference type="ARBA" id="ARBA00004701"/>
    </source>
</evidence>
<evidence type="ECO:0000256" key="3">
    <source>
        <dbReference type="ARBA" id="ARBA00012954"/>
    </source>
</evidence>
<feature type="binding site" evidence="10">
    <location>
        <position position="122"/>
    </location>
    <ligand>
        <name>NAD(+)</name>
        <dbReference type="ChEBI" id="CHEBI:57540"/>
    </ligand>
</feature>
<dbReference type="InterPro" id="IPR014027">
    <property type="entry name" value="UDP-Glc/GDP-Man_DH_C"/>
</dbReference>
<protein>
    <recommendedName>
        <fullName evidence="3 7">UDP-glucose 6-dehydrogenase</fullName>
        <ecNumber evidence="3 7">1.1.1.22</ecNumber>
    </recommendedName>
</protein>
<dbReference type="SUPFAM" id="SSF51735">
    <property type="entry name" value="NAD(P)-binding Rossmann-fold domains"/>
    <property type="match status" value="1"/>
</dbReference>
<dbReference type="SMART" id="SM00984">
    <property type="entry name" value="UDPG_MGDP_dh_C"/>
    <property type="match status" value="1"/>
</dbReference>
<comment type="catalytic activity">
    <reaction evidence="6 7">
        <text>UDP-alpha-D-glucose + 2 NAD(+) + H2O = UDP-alpha-D-glucuronate + 2 NADH + 3 H(+)</text>
        <dbReference type="Rhea" id="RHEA:23596"/>
        <dbReference type="ChEBI" id="CHEBI:15377"/>
        <dbReference type="ChEBI" id="CHEBI:15378"/>
        <dbReference type="ChEBI" id="CHEBI:57540"/>
        <dbReference type="ChEBI" id="CHEBI:57945"/>
        <dbReference type="ChEBI" id="CHEBI:58052"/>
        <dbReference type="ChEBI" id="CHEBI:58885"/>
        <dbReference type="EC" id="1.1.1.22"/>
    </reaction>
</comment>
<gene>
    <name evidence="12" type="ORF">BAR1_07505</name>
</gene>
<dbReference type="SUPFAM" id="SSF52413">
    <property type="entry name" value="UDP-glucose/GDP-mannose dehydrogenase C-terminal domain"/>
    <property type="match status" value="1"/>
</dbReference>
<evidence type="ECO:0000256" key="4">
    <source>
        <dbReference type="ARBA" id="ARBA00023002"/>
    </source>
</evidence>
<feature type="domain" description="UDP-glucose/GDP-mannose dehydrogenase C-terminal" evidence="11">
    <location>
        <begin position="304"/>
        <end position="391"/>
    </location>
</feature>
<dbReference type="PIRSF" id="PIRSF500134">
    <property type="entry name" value="UDPglc_DH_bac"/>
    <property type="match status" value="1"/>
</dbReference>
<dbReference type="Pfam" id="PF00984">
    <property type="entry name" value="UDPG_MGDP_dh"/>
    <property type="match status" value="1"/>
</dbReference>
<evidence type="ECO:0000313" key="12">
    <source>
        <dbReference type="EMBL" id="AXX97790.1"/>
    </source>
</evidence>
<evidence type="ECO:0000256" key="9">
    <source>
        <dbReference type="PIRSR" id="PIRSR500134-2"/>
    </source>
</evidence>
<evidence type="ECO:0000313" key="13">
    <source>
        <dbReference type="Proteomes" id="UP000261704"/>
    </source>
</evidence>
<keyword evidence="13" id="KW-1185">Reference proteome</keyword>
<evidence type="ECO:0000256" key="5">
    <source>
        <dbReference type="ARBA" id="ARBA00023027"/>
    </source>
</evidence>
<dbReference type="EC" id="1.1.1.22" evidence="3 7"/>
<feature type="active site" description="Nucleophile" evidence="8">
    <location>
        <position position="257"/>
    </location>
</feature>
<dbReference type="InterPro" id="IPR017476">
    <property type="entry name" value="UDP-Glc/GDP-Man"/>
</dbReference>
<evidence type="ECO:0000256" key="8">
    <source>
        <dbReference type="PIRSR" id="PIRSR500134-1"/>
    </source>
</evidence>
<name>A0A347UG12_9RHOB</name>
<dbReference type="AlphaFoldDB" id="A0A347UG12"/>
<dbReference type="InterPro" id="IPR036220">
    <property type="entry name" value="UDP-Glc/GDP-Man_DH_C_sf"/>
</dbReference>
<feature type="binding site" evidence="9">
    <location>
        <position position="310"/>
    </location>
    <ligand>
        <name>substrate</name>
    </ligand>
</feature>
<feature type="binding site" evidence="9">
    <location>
        <position position="311"/>
    </location>
    <ligand>
        <name>substrate</name>
    </ligand>
</feature>
<feature type="binding site" evidence="10">
    <location>
        <position position="318"/>
    </location>
    <ligand>
        <name>NAD(+)</name>
        <dbReference type="ChEBI" id="CHEBI:57540"/>
    </ligand>
</feature>
<dbReference type="GO" id="GO:0051287">
    <property type="term" value="F:NAD binding"/>
    <property type="evidence" value="ECO:0007669"/>
    <property type="project" value="InterPro"/>
</dbReference>
<evidence type="ECO:0000256" key="6">
    <source>
        <dbReference type="ARBA" id="ARBA00047473"/>
    </source>
</evidence>
<dbReference type="GO" id="GO:0003979">
    <property type="term" value="F:UDP-glucose 6-dehydrogenase activity"/>
    <property type="evidence" value="ECO:0007669"/>
    <property type="project" value="UniProtKB-EC"/>
</dbReference>
<dbReference type="Pfam" id="PF03720">
    <property type="entry name" value="UDPG_MGDP_dh_C"/>
    <property type="match status" value="1"/>
</dbReference>
<dbReference type="SUPFAM" id="SSF48179">
    <property type="entry name" value="6-phosphogluconate dehydrogenase C-terminal domain-like"/>
    <property type="match status" value="1"/>
</dbReference>
<feature type="binding site" evidence="10">
    <location>
        <position position="149"/>
    </location>
    <ligand>
        <name>NAD(+)</name>
        <dbReference type="ChEBI" id="CHEBI:57540"/>
    </ligand>
</feature>
<dbReference type="GO" id="GO:0006065">
    <property type="term" value="P:UDP-glucuronate biosynthetic process"/>
    <property type="evidence" value="ECO:0007669"/>
    <property type="project" value="UniProtKB-UniPathway"/>
</dbReference>
<accession>A0A347UG12</accession>
<dbReference type="OrthoDB" id="9803238at2"/>
<evidence type="ECO:0000256" key="10">
    <source>
        <dbReference type="PIRSR" id="PIRSR500134-3"/>
    </source>
</evidence>
<comment type="similarity">
    <text evidence="2 7">Belongs to the UDP-glucose/GDP-mannose dehydrogenase family.</text>
</comment>
<feature type="binding site" evidence="9">
    <location>
        <position position="254"/>
    </location>
    <ligand>
        <name>substrate</name>
    </ligand>
</feature>
<dbReference type="RefSeq" id="WP_118942447.1">
    <property type="nucleotide sequence ID" value="NZ_CP032125.1"/>
</dbReference>
<reference evidence="12 13" key="1">
    <citation type="submission" date="2018-09" db="EMBL/GenBank/DDBJ databases">
        <title>Profundibacter amoris BAR1 gen. nov., sp. nov., a new member of the Roseobacter clade isolated at Lokis Castle Vent Field on the Arctic Mid-Oceanic Ridge.</title>
        <authorList>
            <person name="Le Moine Bauer S."/>
            <person name="Sjoeberg A.G."/>
            <person name="L'Haridon S."/>
            <person name="Stokke R."/>
            <person name="Roalkvam I."/>
            <person name="Steen I.H."/>
            <person name="Dahle H."/>
        </authorList>
    </citation>
    <scope>NUCLEOTIDE SEQUENCE [LARGE SCALE GENOMIC DNA]</scope>
    <source>
        <strain evidence="12 13">BAR1</strain>
    </source>
</reference>
<feature type="binding site" evidence="9">
    <location>
        <begin position="146"/>
        <end position="149"/>
    </location>
    <ligand>
        <name>substrate</name>
    </ligand>
</feature>
<dbReference type="Gene3D" id="3.40.50.720">
    <property type="entry name" value="NAD(P)-binding Rossmann-like Domain"/>
    <property type="match status" value="2"/>
</dbReference>
<feature type="binding site" evidence="10">
    <location>
        <position position="33"/>
    </location>
    <ligand>
        <name>NAD(+)</name>
        <dbReference type="ChEBI" id="CHEBI:57540"/>
    </ligand>
</feature>
<organism evidence="12 13">
    <name type="scientific">Profundibacter amoris</name>
    <dbReference type="NCBI Taxonomy" id="2171755"/>
    <lineage>
        <taxon>Bacteria</taxon>
        <taxon>Pseudomonadati</taxon>
        <taxon>Pseudomonadota</taxon>
        <taxon>Alphaproteobacteria</taxon>
        <taxon>Rhodobacterales</taxon>
        <taxon>Paracoccaceae</taxon>
        <taxon>Profundibacter</taxon>
    </lineage>
</organism>
<dbReference type="PANTHER" id="PTHR43750:SF2">
    <property type="entry name" value="UDP-GLUCOSE 6-DEHYDROGENASE"/>
    <property type="match status" value="1"/>
</dbReference>
<feature type="binding site" evidence="10">
    <location>
        <position position="87"/>
    </location>
    <ligand>
        <name>NAD(+)</name>
        <dbReference type="ChEBI" id="CHEBI:57540"/>
    </ligand>
</feature>
<dbReference type="GO" id="GO:0000271">
    <property type="term" value="P:polysaccharide biosynthetic process"/>
    <property type="evidence" value="ECO:0007669"/>
    <property type="project" value="InterPro"/>
</dbReference>
<evidence type="ECO:0000256" key="7">
    <source>
        <dbReference type="PIRNR" id="PIRNR000124"/>
    </source>
</evidence>
<dbReference type="EMBL" id="CP032125">
    <property type="protein sequence ID" value="AXX97790.1"/>
    <property type="molecule type" value="Genomic_DNA"/>
</dbReference>
<dbReference type="InterPro" id="IPR013328">
    <property type="entry name" value="6PGD_dom2"/>
</dbReference>
<dbReference type="InterPro" id="IPR008927">
    <property type="entry name" value="6-PGluconate_DH-like_C_sf"/>
</dbReference>
<keyword evidence="4 7" id="KW-0560">Oxidoreductase</keyword>
<comment type="pathway">
    <text evidence="1">Nucleotide-sugar biosynthesis; UDP-alpha-D-glucuronate biosynthesis; UDP-alpha-D-glucuronate from UDP-alpha-D-glucose: step 1/1.</text>
</comment>
<dbReference type="KEGG" id="pamo:BAR1_07505"/>
<feature type="binding site" evidence="9">
    <location>
        <begin position="246"/>
        <end position="250"/>
    </location>
    <ligand>
        <name>substrate</name>
    </ligand>
</feature>
<dbReference type="NCBIfam" id="TIGR03026">
    <property type="entry name" value="NDP-sugDHase"/>
    <property type="match status" value="1"/>
</dbReference>
<feature type="binding site" evidence="9">
    <location>
        <position position="201"/>
    </location>
    <ligand>
        <name>substrate</name>
    </ligand>
</feature>
<feature type="binding site" evidence="10">
    <location>
        <position position="38"/>
    </location>
    <ligand>
        <name>NAD(+)</name>
        <dbReference type="ChEBI" id="CHEBI:57540"/>
    </ligand>
</feature>
<dbReference type="PANTHER" id="PTHR43750">
    <property type="entry name" value="UDP-GLUCOSE 6-DEHYDROGENASE TUAD"/>
    <property type="match status" value="1"/>
</dbReference>
<evidence type="ECO:0000256" key="2">
    <source>
        <dbReference type="ARBA" id="ARBA00006601"/>
    </source>
</evidence>
<dbReference type="Gene3D" id="1.10.1040.10">
    <property type="entry name" value="N-(1-d-carboxylethyl)-l-norvaline Dehydrogenase, domain 2"/>
    <property type="match status" value="1"/>
</dbReference>
<dbReference type="InterPro" id="IPR036291">
    <property type="entry name" value="NAD(P)-bd_dom_sf"/>
</dbReference>
<dbReference type="Pfam" id="PF03721">
    <property type="entry name" value="UDPG_MGDP_dh_N"/>
    <property type="match status" value="1"/>
</dbReference>
<dbReference type="InterPro" id="IPR014026">
    <property type="entry name" value="UDP-Glc/GDP-Man_DH_dimer"/>
</dbReference>
<dbReference type="InterPro" id="IPR001732">
    <property type="entry name" value="UDP-Glc/GDP-Man_DH_N"/>
</dbReference>
<dbReference type="Proteomes" id="UP000261704">
    <property type="component" value="Chromosome"/>
</dbReference>
<proteinExistence type="inferred from homology"/>
<feature type="binding site" evidence="10">
    <location>
        <position position="260"/>
    </location>
    <ligand>
        <name>NAD(+)</name>
        <dbReference type="ChEBI" id="CHEBI:57540"/>
    </ligand>
</feature>
<dbReference type="UniPathway" id="UPA00038">
    <property type="reaction ID" value="UER00491"/>
</dbReference>
<evidence type="ECO:0000259" key="11">
    <source>
        <dbReference type="SMART" id="SM00984"/>
    </source>
</evidence>
<sequence length="392" mass="43205">MAKKYKVAVAGLGYVGMSLATLLARKHQVIAFDIDPVRVETVNSGRSTVADPEIENVLEKKILDLSATLDAAQAFSGADFIIVAAPTNYDSQEHYFDTKAVESVIKQARQHNKTALIVIKSTIPVGFTAQQRQALGDDRIAFSPEFLREGKALYDNLYPSRIIVGSKSEEAVQFAEMLRDASRNPQVDILLSGSNEAEAVKLFANTYLATRIAFFNELDSFGMAQGMNVKEIIEGVCLDPRIGGGYNNPSFGYGGYCLPKDTKQLLANYRNIPHQLVQAVVESNSSRKDYIAEQIVNLGAETLGVYRLTMKQGSDNMRSSAMHDIVKRLLAEGARVIVYEPMLKADQLAGVEIVGDLTEFLQRSDVVICNRRDKNLKNFTGSVFTRDIFGVD</sequence>
<keyword evidence="5 7" id="KW-0520">NAD</keyword>
<dbReference type="PIRSF" id="PIRSF000124">
    <property type="entry name" value="UDPglc_GDPman_dh"/>
    <property type="match status" value="1"/>
</dbReference>